<protein>
    <submittedName>
        <fullName evidence="1">Uncharacterized protein</fullName>
    </submittedName>
</protein>
<sequence length="141" mass="16591">MFDSLDEMFISDKFIDEMSTIDELINEMIPRIYEILIQQNFECAIDSESSTDAIDVKLRNPAIDSCKIYYYPSMAIKLDWSQLSYEICILIPANTHDTLYSEYGMEEPNLDKKYVRKRFEYTDDLVEELRGLDTVNIKRAN</sequence>
<accession>A0A481YT17</accession>
<dbReference type="EMBL" id="MK500330">
    <property type="protein sequence ID" value="QBK86107.1"/>
    <property type="molecule type" value="Genomic_DNA"/>
</dbReference>
<organism evidence="1">
    <name type="scientific">Marseillevirus LCMAC101</name>
    <dbReference type="NCBI Taxonomy" id="2506602"/>
    <lineage>
        <taxon>Viruses</taxon>
        <taxon>Varidnaviria</taxon>
        <taxon>Bamfordvirae</taxon>
        <taxon>Nucleocytoviricota</taxon>
        <taxon>Megaviricetes</taxon>
        <taxon>Pimascovirales</taxon>
        <taxon>Pimascovirales incertae sedis</taxon>
        <taxon>Marseilleviridae</taxon>
    </lineage>
</organism>
<gene>
    <name evidence="1" type="ORF">LCMAC101_07020</name>
</gene>
<proteinExistence type="predicted"/>
<evidence type="ECO:0000313" key="1">
    <source>
        <dbReference type="EMBL" id="QBK86107.1"/>
    </source>
</evidence>
<reference evidence="1" key="1">
    <citation type="journal article" date="2019" name="MBio">
        <title>Virus Genomes from Deep Sea Sediments Expand the Ocean Megavirome and Support Independent Origins of Viral Gigantism.</title>
        <authorList>
            <person name="Backstrom D."/>
            <person name="Yutin N."/>
            <person name="Jorgensen S.L."/>
            <person name="Dharamshi J."/>
            <person name="Homa F."/>
            <person name="Zaremba-Niedwiedzka K."/>
            <person name="Spang A."/>
            <person name="Wolf Y.I."/>
            <person name="Koonin E.V."/>
            <person name="Ettema T.J."/>
        </authorList>
    </citation>
    <scope>NUCLEOTIDE SEQUENCE</scope>
</reference>
<name>A0A481YT17_9VIRU</name>